<organism evidence="2 3">
    <name type="scientific">Bombardia bombarda</name>
    <dbReference type="NCBI Taxonomy" id="252184"/>
    <lineage>
        <taxon>Eukaryota</taxon>
        <taxon>Fungi</taxon>
        <taxon>Dikarya</taxon>
        <taxon>Ascomycota</taxon>
        <taxon>Pezizomycotina</taxon>
        <taxon>Sordariomycetes</taxon>
        <taxon>Sordariomycetidae</taxon>
        <taxon>Sordariales</taxon>
        <taxon>Lasiosphaeriaceae</taxon>
        <taxon>Bombardia</taxon>
    </lineage>
</organism>
<protein>
    <submittedName>
        <fullName evidence="2">Uncharacterized protein</fullName>
    </submittedName>
</protein>
<proteinExistence type="predicted"/>
<reference evidence="2" key="1">
    <citation type="submission" date="2023-06" db="EMBL/GenBank/DDBJ databases">
        <title>Genome-scale phylogeny and comparative genomics of the fungal order Sordariales.</title>
        <authorList>
            <consortium name="Lawrence Berkeley National Laboratory"/>
            <person name="Hensen N."/>
            <person name="Bonometti L."/>
            <person name="Westerberg I."/>
            <person name="Brannstrom I.O."/>
            <person name="Guillou S."/>
            <person name="Cros-Aarteil S."/>
            <person name="Calhoun S."/>
            <person name="Haridas S."/>
            <person name="Kuo A."/>
            <person name="Mondo S."/>
            <person name="Pangilinan J."/>
            <person name="Riley R."/>
            <person name="LaButti K."/>
            <person name="Andreopoulos B."/>
            <person name="Lipzen A."/>
            <person name="Chen C."/>
            <person name="Yanf M."/>
            <person name="Daum C."/>
            <person name="Ng V."/>
            <person name="Clum A."/>
            <person name="Steindorff A."/>
            <person name="Ohm R."/>
            <person name="Martin F."/>
            <person name="Silar P."/>
            <person name="Natvig D."/>
            <person name="Lalanne C."/>
            <person name="Gautier V."/>
            <person name="Ament-velasquez S.L."/>
            <person name="Kruys A."/>
            <person name="Hutchinson M.I."/>
            <person name="Powell A.J."/>
            <person name="Barry K."/>
            <person name="Miller A.N."/>
            <person name="Grigoriev I.V."/>
            <person name="Debuchy R."/>
            <person name="Gladieux P."/>
            <person name="Thoren M.H."/>
            <person name="Johannesson H."/>
        </authorList>
    </citation>
    <scope>NUCLEOTIDE SEQUENCE</scope>
    <source>
        <strain evidence="2">SMH3391-2</strain>
    </source>
</reference>
<evidence type="ECO:0000313" key="2">
    <source>
        <dbReference type="EMBL" id="KAK0612666.1"/>
    </source>
</evidence>
<accession>A0AA39TPT6</accession>
<comment type="caution">
    <text evidence="2">The sequence shown here is derived from an EMBL/GenBank/DDBJ whole genome shotgun (WGS) entry which is preliminary data.</text>
</comment>
<gene>
    <name evidence="2" type="ORF">B0T17DRAFT_511839</name>
</gene>
<feature type="region of interest" description="Disordered" evidence="1">
    <location>
        <begin position="1"/>
        <end position="102"/>
    </location>
</feature>
<keyword evidence="3" id="KW-1185">Reference proteome</keyword>
<feature type="compositionally biased region" description="Polar residues" evidence="1">
    <location>
        <begin position="70"/>
        <end position="80"/>
    </location>
</feature>
<dbReference type="AlphaFoldDB" id="A0AA39TPT6"/>
<feature type="compositionally biased region" description="Low complexity" evidence="1">
    <location>
        <begin position="35"/>
        <end position="69"/>
    </location>
</feature>
<evidence type="ECO:0000256" key="1">
    <source>
        <dbReference type="SAM" id="MobiDB-lite"/>
    </source>
</evidence>
<sequence>MDSYKSNEAETSKSNMTNKTRNADKDCVSTPLAEAANNTTDDTTTKQTTAGNTTTESSATEATEATEATVSDTPNVSVAPQSVEHLKELPMPALSEEEKKEMESFDSFMMPFINGNGKHLGPWEWDIEMQKFKRQHKLTGEIVWEPELPEFWQGLKT</sequence>
<name>A0AA39TPT6_9PEZI</name>
<dbReference type="Proteomes" id="UP001174934">
    <property type="component" value="Unassembled WGS sequence"/>
</dbReference>
<dbReference type="EMBL" id="JAULSR010000009">
    <property type="protein sequence ID" value="KAK0612666.1"/>
    <property type="molecule type" value="Genomic_DNA"/>
</dbReference>
<feature type="compositionally biased region" description="Basic and acidic residues" evidence="1">
    <location>
        <begin position="1"/>
        <end position="11"/>
    </location>
</feature>
<evidence type="ECO:0000313" key="3">
    <source>
        <dbReference type="Proteomes" id="UP001174934"/>
    </source>
</evidence>